<dbReference type="Proteomes" id="UP000092124">
    <property type="component" value="Unassembled WGS sequence"/>
</dbReference>
<dbReference type="SUPFAM" id="SSF54843">
    <property type="entry name" value="Ribosomal protein L22"/>
    <property type="match status" value="1"/>
</dbReference>
<evidence type="ECO:0000256" key="6">
    <source>
        <dbReference type="RuleBase" id="RU004005"/>
    </source>
</evidence>
<dbReference type="GO" id="GO:0003735">
    <property type="term" value="F:structural constituent of ribosome"/>
    <property type="evidence" value="ECO:0007669"/>
    <property type="project" value="InterPro"/>
</dbReference>
<gene>
    <name evidence="7" type="ORF">A6R68_24289</name>
</gene>
<keyword evidence="2 6" id="KW-0689">Ribosomal protein</keyword>
<feature type="non-terminal residue" evidence="7">
    <location>
        <position position="113"/>
    </location>
</feature>
<protein>
    <recommendedName>
        <fullName evidence="4">Large ribosomal subunit protein uL22</fullName>
    </recommendedName>
    <alternativeName>
        <fullName evidence="5">60S ribosomal protein L17</fullName>
    </alternativeName>
</protein>
<dbReference type="GO" id="GO:0022625">
    <property type="term" value="C:cytosolic large ribosomal subunit"/>
    <property type="evidence" value="ECO:0007669"/>
    <property type="project" value="TreeGrafter"/>
</dbReference>
<dbReference type="AlphaFoldDB" id="A0A1A6HUN1"/>
<sequence>MVRYSLDPENPTKSCKSRGSNLRVHFKNTCETAQAIKGMHIRKATKYLKDVTLKKQCVPFRRYNGGVGPTMGWTQGRWPKKSAEFLLHMLKNAESNAELKGFDVDSLVIEHIQ</sequence>
<dbReference type="InterPro" id="IPR036394">
    <property type="entry name" value="Ribosomal_uL22_sf"/>
</dbReference>
<comment type="caution">
    <text evidence="7">The sequence shown here is derived from an EMBL/GenBank/DDBJ whole genome shotgun (WGS) entry which is preliminary data.</text>
</comment>
<accession>A0A1A6HUN1</accession>
<dbReference type="FunFam" id="3.90.470.10:FF:000029">
    <property type="entry name" value="60S ribosomal protein L17"/>
    <property type="match status" value="1"/>
</dbReference>
<dbReference type="OrthoDB" id="10017723at2759"/>
<evidence type="ECO:0000313" key="8">
    <source>
        <dbReference type="Proteomes" id="UP000092124"/>
    </source>
</evidence>
<evidence type="ECO:0000256" key="4">
    <source>
        <dbReference type="ARBA" id="ARBA00035207"/>
    </source>
</evidence>
<dbReference type="InterPro" id="IPR001063">
    <property type="entry name" value="Ribosomal_uL22"/>
</dbReference>
<organism evidence="7 8">
    <name type="scientific">Neotoma lepida</name>
    <name type="common">Desert woodrat</name>
    <dbReference type="NCBI Taxonomy" id="56216"/>
    <lineage>
        <taxon>Eukaryota</taxon>
        <taxon>Metazoa</taxon>
        <taxon>Chordata</taxon>
        <taxon>Craniata</taxon>
        <taxon>Vertebrata</taxon>
        <taxon>Euteleostomi</taxon>
        <taxon>Mammalia</taxon>
        <taxon>Eutheria</taxon>
        <taxon>Euarchontoglires</taxon>
        <taxon>Glires</taxon>
        <taxon>Rodentia</taxon>
        <taxon>Myomorpha</taxon>
        <taxon>Muroidea</taxon>
        <taxon>Cricetidae</taxon>
        <taxon>Neotominae</taxon>
        <taxon>Neotoma</taxon>
    </lineage>
</organism>
<proteinExistence type="inferred from homology"/>
<evidence type="ECO:0000313" key="7">
    <source>
        <dbReference type="EMBL" id="OBS81720.1"/>
    </source>
</evidence>
<keyword evidence="3 6" id="KW-0687">Ribonucleoprotein</keyword>
<dbReference type="PANTHER" id="PTHR11593:SF11">
    <property type="entry name" value="LARGE RIBOSOMAL SUBUNIT PROTEIN UL22"/>
    <property type="match status" value="1"/>
</dbReference>
<dbReference type="EMBL" id="LZPO01009912">
    <property type="protein sequence ID" value="OBS81720.1"/>
    <property type="molecule type" value="Genomic_DNA"/>
</dbReference>
<evidence type="ECO:0000256" key="1">
    <source>
        <dbReference type="ARBA" id="ARBA00009451"/>
    </source>
</evidence>
<dbReference type="InterPro" id="IPR005721">
    <property type="entry name" value="Ribosomal_uL22_euk/arc"/>
</dbReference>
<reference evidence="7 8" key="1">
    <citation type="submission" date="2016-06" db="EMBL/GenBank/DDBJ databases">
        <title>The Draft Genome Sequence and Annotation of the Desert Woodrat Neotoma lepida.</title>
        <authorList>
            <person name="Campbell M."/>
            <person name="Oakeson K.F."/>
            <person name="Yandell M."/>
            <person name="Halpert J.R."/>
            <person name="Dearing D."/>
        </authorList>
    </citation>
    <scope>NUCLEOTIDE SEQUENCE [LARGE SCALE GENOMIC DNA]</scope>
    <source>
        <strain evidence="7">417</strain>
        <tissue evidence="7">Liver</tissue>
    </source>
</reference>
<name>A0A1A6HUN1_NEOLE</name>
<dbReference type="Pfam" id="PF00237">
    <property type="entry name" value="Ribosomal_L22"/>
    <property type="match status" value="1"/>
</dbReference>
<evidence type="ECO:0000256" key="5">
    <source>
        <dbReference type="ARBA" id="ARBA00035325"/>
    </source>
</evidence>
<dbReference type="Gene3D" id="3.90.470.10">
    <property type="entry name" value="Ribosomal protein L22/L17"/>
    <property type="match status" value="1"/>
</dbReference>
<dbReference type="PANTHER" id="PTHR11593">
    <property type="entry name" value="60S RIBOSOMAL PROTEIN L17"/>
    <property type="match status" value="1"/>
</dbReference>
<evidence type="ECO:0000256" key="3">
    <source>
        <dbReference type="ARBA" id="ARBA00023274"/>
    </source>
</evidence>
<dbReference type="GO" id="GO:0002181">
    <property type="term" value="P:cytoplasmic translation"/>
    <property type="evidence" value="ECO:0007669"/>
    <property type="project" value="TreeGrafter"/>
</dbReference>
<dbReference type="NCBIfam" id="TIGR01038">
    <property type="entry name" value="uL22_arch_euk"/>
    <property type="match status" value="1"/>
</dbReference>
<comment type="similarity">
    <text evidence="1 6">Belongs to the universal ribosomal protein uL22 family.</text>
</comment>
<evidence type="ECO:0000256" key="2">
    <source>
        <dbReference type="ARBA" id="ARBA00022980"/>
    </source>
</evidence>
<keyword evidence="8" id="KW-1185">Reference proteome</keyword>
<dbReference type="STRING" id="56216.A0A1A6HUN1"/>